<evidence type="ECO:0000313" key="2">
    <source>
        <dbReference type="Proteomes" id="UP000255505"/>
    </source>
</evidence>
<name>A0A375IVU0_9BURK</name>
<organism evidence="1 2">
    <name type="scientific">Cupriavidus taiwanensis</name>
    <dbReference type="NCBI Taxonomy" id="164546"/>
    <lineage>
        <taxon>Bacteria</taxon>
        <taxon>Pseudomonadati</taxon>
        <taxon>Pseudomonadota</taxon>
        <taxon>Betaproteobacteria</taxon>
        <taxon>Burkholderiales</taxon>
        <taxon>Burkholderiaceae</taxon>
        <taxon>Cupriavidus</taxon>
    </lineage>
</organism>
<proteinExistence type="predicted"/>
<evidence type="ECO:0000313" key="1">
    <source>
        <dbReference type="EMBL" id="SPK77285.1"/>
    </source>
</evidence>
<reference evidence="1 2" key="1">
    <citation type="submission" date="2018-01" db="EMBL/GenBank/DDBJ databases">
        <authorList>
            <person name="Gaut B.S."/>
            <person name="Morton B.R."/>
            <person name="Clegg M.T."/>
            <person name="Duvall M.R."/>
        </authorList>
    </citation>
    <scope>NUCLEOTIDE SEQUENCE [LARGE SCALE GENOMIC DNA]</scope>
    <source>
        <strain evidence="1">Cupriavidus taiwanensis LMG 19425</strain>
        <plasmid evidence="2">Plasmid iii</plasmid>
    </source>
</reference>
<gene>
    <name evidence="1" type="ORF">CT19425_P30134</name>
</gene>
<dbReference type="Proteomes" id="UP000255505">
    <property type="component" value="Plasmid III"/>
</dbReference>
<accession>A0A375IVU0</accession>
<protein>
    <submittedName>
        <fullName evidence="1">Uncharacterized protein</fullName>
    </submittedName>
</protein>
<dbReference type="AlphaFoldDB" id="A0A375IVU0"/>
<sequence>MAIMLVSGQGPGFIMLNLPVFEQQTAGRAHLGISTAILKAAVLGGWSARQVPSIKLRRGLVPAMAAD</sequence>
<geneLocation type="plasmid" evidence="1">
    <name>III</name>
</geneLocation>
<keyword evidence="1" id="KW-0614">Plasmid</keyword>
<dbReference type="EMBL" id="LT991978">
    <property type="protein sequence ID" value="SPK77285.1"/>
    <property type="molecule type" value="Genomic_DNA"/>
</dbReference>